<dbReference type="RefSeq" id="WP_160590001.1">
    <property type="nucleotide sequence ID" value="NZ_BAAAFP010000002.1"/>
</dbReference>
<dbReference type="EMBL" id="WTYY01000002">
    <property type="protein sequence ID" value="MXO88061.1"/>
    <property type="molecule type" value="Genomic_DNA"/>
</dbReference>
<accession>A0A844ZHT6</accession>
<evidence type="ECO:0000313" key="2">
    <source>
        <dbReference type="EMBL" id="MXO88061.1"/>
    </source>
</evidence>
<dbReference type="Proteomes" id="UP000435243">
    <property type="component" value="Unassembled WGS sequence"/>
</dbReference>
<comment type="caution">
    <text evidence="2">The sequence shown here is derived from an EMBL/GenBank/DDBJ whole genome shotgun (WGS) entry which is preliminary data.</text>
</comment>
<sequence>MSSSDWLVRAIQGDRPQVSPAADYGARTIDFSARHQSEAKRSQPIPLPLPVIEPRKLRGDGMPVRFAAGSIRPSDLPMPVQGHSRPAALQIPGAITPRPEDHDEALSAARRSTPSRRQRMAASGRTDRMSPDQIRRDLG</sequence>
<reference evidence="2 3" key="1">
    <citation type="submission" date="2019-12" db="EMBL/GenBank/DDBJ databases">
        <title>Genomic-based taxomic classification of the family Erythrobacteraceae.</title>
        <authorList>
            <person name="Xu L."/>
        </authorList>
    </citation>
    <scope>NUCLEOTIDE SEQUENCE [LARGE SCALE GENOMIC DNA]</scope>
    <source>
        <strain evidence="2 3">JCM 16339</strain>
    </source>
</reference>
<keyword evidence="3" id="KW-1185">Reference proteome</keyword>
<dbReference type="AlphaFoldDB" id="A0A844ZHT6"/>
<gene>
    <name evidence="2" type="ORF">GRI32_04835</name>
</gene>
<protein>
    <submittedName>
        <fullName evidence="2">Uncharacterized protein</fullName>
    </submittedName>
</protein>
<feature type="region of interest" description="Disordered" evidence="1">
    <location>
        <begin position="93"/>
        <end position="139"/>
    </location>
</feature>
<name>A0A844ZHT6_9SPHN</name>
<organism evidence="2 3">
    <name type="scientific">Alteraurantiacibacter aestuarii</name>
    <dbReference type="NCBI Taxonomy" id="650004"/>
    <lineage>
        <taxon>Bacteria</taxon>
        <taxon>Pseudomonadati</taxon>
        <taxon>Pseudomonadota</taxon>
        <taxon>Alphaproteobacteria</taxon>
        <taxon>Sphingomonadales</taxon>
        <taxon>Erythrobacteraceae</taxon>
        <taxon>Alteraurantiacibacter</taxon>
    </lineage>
</organism>
<feature type="compositionally biased region" description="Basic and acidic residues" evidence="1">
    <location>
        <begin position="32"/>
        <end position="41"/>
    </location>
</feature>
<evidence type="ECO:0000256" key="1">
    <source>
        <dbReference type="SAM" id="MobiDB-lite"/>
    </source>
</evidence>
<feature type="compositionally biased region" description="Basic and acidic residues" evidence="1">
    <location>
        <begin position="125"/>
        <end position="139"/>
    </location>
</feature>
<proteinExistence type="predicted"/>
<feature type="region of interest" description="Disordered" evidence="1">
    <location>
        <begin position="32"/>
        <end position="56"/>
    </location>
</feature>
<evidence type="ECO:0000313" key="3">
    <source>
        <dbReference type="Proteomes" id="UP000435243"/>
    </source>
</evidence>